<evidence type="ECO:0000313" key="2">
    <source>
        <dbReference type="Proteomes" id="UP000249865"/>
    </source>
</evidence>
<keyword evidence="2" id="KW-1185">Reference proteome</keyword>
<evidence type="ECO:0000313" key="1">
    <source>
        <dbReference type="EMBL" id="AWX42628.1"/>
    </source>
</evidence>
<sequence length="215" mass="25488">MENNVERRKTKFTPLDFLIILIIAAFLVIGVILILAANQVLGYINNASVITCYVFGVISLLLFILIVVKIMFIVKKENIFRKNAIDVDKYLENIDAGTQFSEDELNTLNELKQTVEPMDVESRNIFYAYMINFERKSFKRPDLEIHSHKLNLLILLMIVEVKKYYQYFDVYLAIDFMKSMNSKFLLRGEYKKYQIYFDKLREIIHFTDDFVQEMK</sequence>
<dbReference type="AlphaFoldDB" id="A0A2Z4LMB8"/>
<protein>
    <submittedName>
        <fullName evidence="1">Uncharacterized protein</fullName>
    </submittedName>
</protein>
<gene>
    <name evidence="1" type="ORF">DK849_00820</name>
</gene>
<dbReference type="EMBL" id="CP030103">
    <property type="protein sequence ID" value="AWX42628.1"/>
    <property type="molecule type" value="Genomic_DNA"/>
</dbReference>
<name>A0A2Z4LMB8_9BACT</name>
<dbReference type="Proteomes" id="UP000249865">
    <property type="component" value="Chromosome"/>
</dbReference>
<dbReference type="KEGG" id="mclo:DK849_00820"/>
<dbReference type="OrthoDB" id="398409at2"/>
<organism evidence="1 2">
    <name type="scientific">Metamycoplasma cloacale</name>
    <dbReference type="NCBI Taxonomy" id="92401"/>
    <lineage>
        <taxon>Bacteria</taxon>
        <taxon>Bacillati</taxon>
        <taxon>Mycoplasmatota</taxon>
        <taxon>Mycoplasmoidales</taxon>
        <taxon>Metamycoplasmataceae</taxon>
        <taxon>Metamycoplasma</taxon>
    </lineage>
</organism>
<dbReference type="RefSeq" id="WP_029330050.1">
    <property type="nucleotide sequence ID" value="NZ_CP030103.1"/>
</dbReference>
<proteinExistence type="predicted"/>
<reference evidence="2" key="1">
    <citation type="submission" date="2018-06" db="EMBL/GenBank/DDBJ databases">
        <title>Complete genome sequences of Mycoplasma anatis, M. anseris and M. cloacale type strains.</title>
        <authorList>
            <person name="Grozner D."/>
            <person name="Forro B."/>
            <person name="Sulyok K.M."/>
            <person name="Marton S."/>
            <person name="Kreizinger Z."/>
            <person name="Banyai K."/>
            <person name="Gyuranecz M."/>
        </authorList>
    </citation>
    <scope>NUCLEOTIDE SEQUENCE [LARGE SCALE GENOMIC DNA]</scope>
    <source>
        <strain evidence="2">NCTC 10199</strain>
    </source>
</reference>
<accession>A0A2Z4LMB8</accession>